<dbReference type="InterPro" id="IPR004675">
    <property type="entry name" value="AhpD_core"/>
</dbReference>
<reference evidence="2 3" key="1">
    <citation type="journal article" date="2016" name="Antonie Van Leeuwenhoek">
        <title>Dongia soli sp. nov., isolated from soil from Dokdo, Korea.</title>
        <authorList>
            <person name="Kim D.U."/>
            <person name="Lee H."/>
            <person name="Kim H."/>
            <person name="Kim S.G."/>
            <person name="Ka J.O."/>
        </authorList>
    </citation>
    <scope>NUCLEOTIDE SEQUENCE [LARGE SCALE GENOMIC DNA]</scope>
    <source>
        <strain evidence="2 3">D78</strain>
    </source>
</reference>
<dbReference type="Proteomes" id="UP001279642">
    <property type="component" value="Unassembled WGS sequence"/>
</dbReference>
<dbReference type="InterPro" id="IPR003779">
    <property type="entry name" value="CMD-like"/>
</dbReference>
<evidence type="ECO:0000313" key="3">
    <source>
        <dbReference type="Proteomes" id="UP001279642"/>
    </source>
</evidence>
<protein>
    <submittedName>
        <fullName evidence="2">Carboxymuconolactone decarboxylase family protein</fullName>
    </submittedName>
</protein>
<dbReference type="Gene3D" id="1.20.1290.10">
    <property type="entry name" value="AhpD-like"/>
    <property type="match status" value="1"/>
</dbReference>
<evidence type="ECO:0000313" key="2">
    <source>
        <dbReference type="EMBL" id="MDY0885694.1"/>
    </source>
</evidence>
<dbReference type="SUPFAM" id="SSF69118">
    <property type="entry name" value="AhpD-like"/>
    <property type="match status" value="1"/>
</dbReference>
<organism evidence="2 3">
    <name type="scientific">Dongia soli</name>
    <dbReference type="NCBI Taxonomy" id="600628"/>
    <lineage>
        <taxon>Bacteria</taxon>
        <taxon>Pseudomonadati</taxon>
        <taxon>Pseudomonadota</taxon>
        <taxon>Alphaproteobacteria</taxon>
        <taxon>Rhodospirillales</taxon>
        <taxon>Dongiaceae</taxon>
        <taxon>Dongia</taxon>
    </lineage>
</organism>
<keyword evidence="3" id="KW-1185">Reference proteome</keyword>
<feature type="domain" description="Carboxymuconolactone decarboxylase-like" evidence="1">
    <location>
        <begin position="12"/>
        <end position="64"/>
    </location>
</feature>
<accession>A0ABU5EI44</accession>
<proteinExistence type="predicted"/>
<evidence type="ECO:0000259" key="1">
    <source>
        <dbReference type="Pfam" id="PF02627"/>
    </source>
</evidence>
<comment type="caution">
    <text evidence="2">The sequence shown here is derived from an EMBL/GenBank/DDBJ whole genome shotgun (WGS) entry which is preliminary data.</text>
</comment>
<dbReference type="InterPro" id="IPR029032">
    <property type="entry name" value="AhpD-like"/>
</dbReference>
<sequence length="64" mass="6945">MTAKLDPFAAAPQLMKTWMTASVEIAASLEPSLIELVKIRASQINQCANCINMHTVEARAQGET</sequence>
<dbReference type="NCBIfam" id="TIGR00778">
    <property type="entry name" value="ahpD_dom"/>
    <property type="match status" value="1"/>
</dbReference>
<dbReference type="EMBL" id="JAXCLW010000012">
    <property type="protein sequence ID" value="MDY0885694.1"/>
    <property type="molecule type" value="Genomic_DNA"/>
</dbReference>
<dbReference type="Pfam" id="PF02627">
    <property type="entry name" value="CMD"/>
    <property type="match status" value="1"/>
</dbReference>
<gene>
    <name evidence="2" type="ORF">SMD27_22845</name>
</gene>
<name>A0ABU5EI44_9PROT</name>
<dbReference type="RefSeq" id="WP_320510769.1">
    <property type="nucleotide sequence ID" value="NZ_JAXCLW010000012.1"/>
</dbReference>